<reference evidence="8 9" key="1">
    <citation type="journal article" date="2016" name="Genome Biol. Evol.">
        <title>Divergent and convergent evolution of fungal pathogenicity.</title>
        <authorList>
            <person name="Shang Y."/>
            <person name="Xiao G."/>
            <person name="Zheng P."/>
            <person name="Cen K."/>
            <person name="Zhan S."/>
            <person name="Wang C."/>
        </authorList>
    </citation>
    <scope>NUCLEOTIDE SEQUENCE [LARGE SCALE GENOMIC DNA]</scope>
    <source>
        <strain evidence="8 9">RCEF 2490</strain>
    </source>
</reference>
<dbReference type="EMBL" id="AZGY01000015">
    <property type="protein sequence ID" value="KZZ92460.1"/>
    <property type="molecule type" value="Genomic_DNA"/>
</dbReference>
<feature type="region of interest" description="Disordered" evidence="7">
    <location>
        <begin position="20"/>
        <end position="73"/>
    </location>
</feature>
<evidence type="ECO:0000256" key="2">
    <source>
        <dbReference type="ARBA" id="ARBA00006824"/>
    </source>
</evidence>
<name>A0A166NUD1_9HYPO</name>
<dbReference type="Proteomes" id="UP000078544">
    <property type="component" value="Unassembled WGS sequence"/>
</dbReference>
<protein>
    <submittedName>
        <fullName evidence="8">Mpv17/PMP22 family protein</fullName>
    </submittedName>
</protein>
<dbReference type="PANTHER" id="PTHR11266:SF113">
    <property type="entry name" value="MEMBRANE PROTEIN, MPV17_PMP22 FAMILY, PUTATIVE (AFU_ORTHOLOGUE AFUA_1G13840)-RELATED"/>
    <property type="match status" value="1"/>
</dbReference>
<keyword evidence="3" id="KW-0812">Transmembrane</keyword>
<evidence type="ECO:0000313" key="8">
    <source>
        <dbReference type="EMBL" id="KZZ92460.1"/>
    </source>
</evidence>
<dbReference type="OrthoDB" id="430207at2759"/>
<keyword evidence="5" id="KW-0472">Membrane</keyword>
<proteinExistence type="inferred from homology"/>
<evidence type="ECO:0000256" key="7">
    <source>
        <dbReference type="SAM" id="MobiDB-lite"/>
    </source>
</evidence>
<evidence type="ECO:0000256" key="4">
    <source>
        <dbReference type="ARBA" id="ARBA00022989"/>
    </source>
</evidence>
<gene>
    <name evidence="8" type="ORF">AAL_06086</name>
</gene>
<feature type="compositionally biased region" description="Low complexity" evidence="7">
    <location>
        <begin position="52"/>
        <end position="62"/>
    </location>
</feature>
<organism evidence="8 9">
    <name type="scientific">Moelleriella libera RCEF 2490</name>
    <dbReference type="NCBI Taxonomy" id="1081109"/>
    <lineage>
        <taxon>Eukaryota</taxon>
        <taxon>Fungi</taxon>
        <taxon>Dikarya</taxon>
        <taxon>Ascomycota</taxon>
        <taxon>Pezizomycotina</taxon>
        <taxon>Sordariomycetes</taxon>
        <taxon>Hypocreomycetidae</taxon>
        <taxon>Hypocreales</taxon>
        <taxon>Clavicipitaceae</taxon>
        <taxon>Moelleriella</taxon>
    </lineage>
</organism>
<keyword evidence="9" id="KW-1185">Reference proteome</keyword>
<dbReference type="AlphaFoldDB" id="A0A166NUD1"/>
<evidence type="ECO:0000313" key="9">
    <source>
        <dbReference type="Proteomes" id="UP000078544"/>
    </source>
</evidence>
<dbReference type="GO" id="GO:0016020">
    <property type="term" value="C:membrane"/>
    <property type="evidence" value="ECO:0007669"/>
    <property type="project" value="UniProtKB-SubCell"/>
</dbReference>
<dbReference type="Pfam" id="PF04117">
    <property type="entry name" value="Mpv17_PMP22"/>
    <property type="match status" value="1"/>
</dbReference>
<evidence type="ECO:0000256" key="6">
    <source>
        <dbReference type="RuleBase" id="RU363053"/>
    </source>
</evidence>
<keyword evidence="4" id="KW-1133">Transmembrane helix</keyword>
<accession>A0A166NUD1</accession>
<comment type="similarity">
    <text evidence="2 6">Belongs to the peroxisomal membrane protein PXMP2/4 family.</text>
</comment>
<evidence type="ECO:0000256" key="3">
    <source>
        <dbReference type="ARBA" id="ARBA00022692"/>
    </source>
</evidence>
<dbReference type="InterPro" id="IPR007248">
    <property type="entry name" value="Mpv17_PMP22"/>
</dbReference>
<comment type="subcellular location">
    <subcellularLocation>
        <location evidence="1">Membrane</location>
        <topology evidence="1">Multi-pass membrane protein</topology>
    </subcellularLocation>
</comment>
<sequence>MLVLSSRAAVLRLPSRSRSLWRPYSSSPQPGHSSALSRRDAGAAKASDAVKSTGPSVTTPSTSPSPSPSPPASIWQRLGPLTRAANAYSRSQRKRPYTTQLVGAFFIYLCADLSAQRIGGQEYNAVRTGRTVLIGLVAAIPYYRWFVFLSGNFNYASKALSIATKAVVNQLVLAPTFSTYFFGAQALLSGESMEATARRIKETVPVSWINALKVWPATVAFSMAFLPFEFRSIFAGLVAVGWQTYLSFLNRKAELLEEERWARTNAGDLPERRVEAST</sequence>
<evidence type="ECO:0000256" key="1">
    <source>
        <dbReference type="ARBA" id="ARBA00004141"/>
    </source>
</evidence>
<dbReference type="PANTHER" id="PTHR11266">
    <property type="entry name" value="PEROXISOMAL MEMBRANE PROTEIN 2, PXMP2 MPV17"/>
    <property type="match status" value="1"/>
</dbReference>
<evidence type="ECO:0000256" key="5">
    <source>
        <dbReference type="ARBA" id="ARBA00023136"/>
    </source>
</evidence>
<dbReference type="STRING" id="1081109.A0A166NUD1"/>
<dbReference type="GO" id="GO:0005739">
    <property type="term" value="C:mitochondrion"/>
    <property type="evidence" value="ECO:0007669"/>
    <property type="project" value="TreeGrafter"/>
</dbReference>
<comment type="caution">
    <text evidence="8">The sequence shown here is derived from an EMBL/GenBank/DDBJ whole genome shotgun (WGS) entry which is preliminary data.</text>
</comment>